<proteinExistence type="predicted"/>
<feature type="signal peptide" evidence="1">
    <location>
        <begin position="1"/>
        <end position="19"/>
    </location>
</feature>
<keyword evidence="3" id="KW-1185">Reference proteome</keyword>
<sequence length="356" mass="39725" precursor="true">MKIKVFVIAVLGLFASAFLSGCGVVSINSMADATSQVTDENIEGRWVSEDGKFYAEIKRSNDLDAKVDDSNIGAHFINPGKKDYELTIENQDEGEGPDSKIGVFNLKLLKADGLLFAEIIPKTKDLKFGGKDISVFYYNQLLPFYNTLLVKDVSSQKIKLAFIEYQKAKEYIPDSGTPYVMKEKSPEYLFLTGSSEELRDFYVKAAEKSDLWNTETFKKESIEIACYDPRAVAIAYANSEMFNSFLKDKRSEHEKADAAGKTKVADAIEEQMNELQKKFHTMAFSGEPADMILEKVSGRVDKILAKSGADRLVSKWDSNLETAEMKDLTGQLASIFNPSDKTLKSIQQGTKNPPIE</sequence>
<protein>
    <recommendedName>
        <fullName evidence="4">Lipoprotein</fullName>
    </recommendedName>
</protein>
<accession>A0A1W6LLD5</accession>
<organism evidence="2 3">
    <name type="scientific">Sedimentisphaera salicampi</name>
    <dbReference type="NCBI Taxonomy" id="1941349"/>
    <lineage>
        <taxon>Bacteria</taxon>
        <taxon>Pseudomonadati</taxon>
        <taxon>Planctomycetota</taxon>
        <taxon>Phycisphaerae</taxon>
        <taxon>Sedimentisphaerales</taxon>
        <taxon>Sedimentisphaeraceae</taxon>
        <taxon>Sedimentisphaera</taxon>
    </lineage>
</organism>
<dbReference type="RefSeq" id="WP_085755296.1">
    <property type="nucleotide sequence ID" value="NZ_CP021023.1"/>
</dbReference>
<dbReference type="PROSITE" id="PS51257">
    <property type="entry name" value="PROKAR_LIPOPROTEIN"/>
    <property type="match status" value="1"/>
</dbReference>
<dbReference type="EMBL" id="CP021023">
    <property type="protein sequence ID" value="ARN56608.1"/>
    <property type="molecule type" value="Genomic_DNA"/>
</dbReference>
<gene>
    <name evidence="2" type="ORF">STSP1_00995</name>
</gene>
<feature type="chain" id="PRO_5013003935" description="Lipoprotein" evidence="1">
    <location>
        <begin position="20"/>
        <end position="356"/>
    </location>
</feature>
<dbReference type="AlphaFoldDB" id="A0A1W6LLD5"/>
<dbReference type="KEGG" id="pbp:STSP1_00995"/>
<evidence type="ECO:0000256" key="1">
    <source>
        <dbReference type="SAM" id="SignalP"/>
    </source>
</evidence>
<dbReference type="Proteomes" id="UP000193334">
    <property type="component" value="Chromosome"/>
</dbReference>
<keyword evidence="1" id="KW-0732">Signal</keyword>
<reference evidence="3" key="1">
    <citation type="submission" date="2017-04" db="EMBL/GenBank/DDBJ databases">
        <title>Comparative genomics and description of representatives of a novel lineage of planctomycetes thriving in anoxic sediments.</title>
        <authorList>
            <person name="Spring S."/>
            <person name="Bunk B."/>
            <person name="Sproer C."/>
        </authorList>
    </citation>
    <scope>NUCLEOTIDE SEQUENCE [LARGE SCALE GENOMIC DNA]</scope>
    <source>
        <strain evidence="3">ST-PulAB-D4</strain>
    </source>
</reference>
<evidence type="ECO:0008006" key="4">
    <source>
        <dbReference type="Google" id="ProtNLM"/>
    </source>
</evidence>
<dbReference type="STRING" id="1941349.STSP1_00995"/>
<evidence type="ECO:0000313" key="3">
    <source>
        <dbReference type="Proteomes" id="UP000193334"/>
    </source>
</evidence>
<evidence type="ECO:0000313" key="2">
    <source>
        <dbReference type="EMBL" id="ARN56608.1"/>
    </source>
</evidence>
<name>A0A1W6LLD5_9BACT</name>